<dbReference type="EMBL" id="ML994736">
    <property type="protein sequence ID" value="KAF2175308.1"/>
    <property type="molecule type" value="Genomic_DNA"/>
</dbReference>
<organism evidence="3 4">
    <name type="scientific">Zopfia rhizophila CBS 207.26</name>
    <dbReference type="NCBI Taxonomy" id="1314779"/>
    <lineage>
        <taxon>Eukaryota</taxon>
        <taxon>Fungi</taxon>
        <taxon>Dikarya</taxon>
        <taxon>Ascomycota</taxon>
        <taxon>Pezizomycotina</taxon>
        <taxon>Dothideomycetes</taxon>
        <taxon>Dothideomycetes incertae sedis</taxon>
        <taxon>Zopfiaceae</taxon>
        <taxon>Zopfia</taxon>
    </lineage>
</organism>
<keyword evidence="2" id="KW-0732">Signal</keyword>
<gene>
    <name evidence="3" type="ORF">K469DRAFT_756291</name>
</gene>
<dbReference type="Proteomes" id="UP000800200">
    <property type="component" value="Unassembled WGS sequence"/>
</dbReference>
<feature type="region of interest" description="Disordered" evidence="1">
    <location>
        <begin position="297"/>
        <end position="458"/>
    </location>
</feature>
<evidence type="ECO:0000313" key="3">
    <source>
        <dbReference type="EMBL" id="KAF2175308.1"/>
    </source>
</evidence>
<keyword evidence="4" id="KW-1185">Reference proteome</keyword>
<dbReference type="AlphaFoldDB" id="A0A6A6D9W8"/>
<protein>
    <recommendedName>
        <fullName evidence="5">Lysine-specific metallo-endopeptidase domain-containing protein</fullName>
    </recommendedName>
</protein>
<sequence>MPFFSKPAHMLCTLLSVLHVVAFAAGYTIDPKSCTGDYKSRVQEAMDEVSSMVTYAEKRAAQKSPYKRQGTLLQDLLNASDEDDAYVLTQVRSWFSQVKGTVADKDVVIHCDDKHLTKADGRNDLYYDNSNNRQARVQVLNSANRKSNACGGIQRAFEYPFLDKTTGRTGGKAIVLCSDSSVGALKAADADKDLAFWRDKDLRSVSRGVDFFGRFLSYMILHELMHATDGKQFPVNPGGQAELYGYEKITGHAVGASGGEGPNSLVRLHNADSYALLACGWYMNGYYFENGKFTITPKKERPPITLRRRFPELDAREPKGGSKPKTSKAVNNPPPATTKASPPPPATSKAAPPPSSEAPPPPSSSTRIVPPPSSQAPPSSKATPSSQGPSSQAPPSKSVQPSSSRQASSSLAASSTSISSITSTSSGSLTISFSTTSSSSSSSTSSEPPIVTAIGEPASKIPPIPNIVIPILPIPDSGDSSLNATIISGNSMTITSLASTMTASPRSGFITSVLATSDAGSGTVVRGALRPRY</sequence>
<dbReference type="GO" id="GO:0008237">
    <property type="term" value="F:metallopeptidase activity"/>
    <property type="evidence" value="ECO:0007669"/>
    <property type="project" value="InterPro"/>
</dbReference>
<evidence type="ECO:0008006" key="5">
    <source>
        <dbReference type="Google" id="ProtNLM"/>
    </source>
</evidence>
<evidence type="ECO:0000313" key="4">
    <source>
        <dbReference type="Proteomes" id="UP000800200"/>
    </source>
</evidence>
<feature type="compositionally biased region" description="Pro residues" evidence="1">
    <location>
        <begin position="332"/>
        <end position="375"/>
    </location>
</feature>
<accession>A0A6A6D9W8</accession>
<proteinExistence type="predicted"/>
<dbReference type="InterPro" id="IPR024079">
    <property type="entry name" value="MetalloPept_cat_dom_sf"/>
</dbReference>
<name>A0A6A6D9W8_9PEZI</name>
<feature type="chain" id="PRO_5025431115" description="Lysine-specific metallo-endopeptidase domain-containing protein" evidence="2">
    <location>
        <begin position="27"/>
        <end position="533"/>
    </location>
</feature>
<evidence type="ECO:0000256" key="2">
    <source>
        <dbReference type="SAM" id="SignalP"/>
    </source>
</evidence>
<evidence type="ECO:0000256" key="1">
    <source>
        <dbReference type="SAM" id="MobiDB-lite"/>
    </source>
</evidence>
<feature type="compositionally biased region" description="Basic and acidic residues" evidence="1">
    <location>
        <begin position="309"/>
        <end position="320"/>
    </location>
</feature>
<feature type="signal peptide" evidence="2">
    <location>
        <begin position="1"/>
        <end position="26"/>
    </location>
</feature>
<reference evidence="3" key="1">
    <citation type="journal article" date="2020" name="Stud. Mycol.">
        <title>101 Dothideomycetes genomes: a test case for predicting lifestyles and emergence of pathogens.</title>
        <authorList>
            <person name="Haridas S."/>
            <person name="Albert R."/>
            <person name="Binder M."/>
            <person name="Bloem J."/>
            <person name="Labutti K."/>
            <person name="Salamov A."/>
            <person name="Andreopoulos B."/>
            <person name="Baker S."/>
            <person name="Barry K."/>
            <person name="Bills G."/>
            <person name="Bluhm B."/>
            <person name="Cannon C."/>
            <person name="Castanera R."/>
            <person name="Culley D."/>
            <person name="Daum C."/>
            <person name="Ezra D."/>
            <person name="Gonzalez J."/>
            <person name="Henrissat B."/>
            <person name="Kuo A."/>
            <person name="Liang C."/>
            <person name="Lipzen A."/>
            <person name="Lutzoni F."/>
            <person name="Magnuson J."/>
            <person name="Mondo S."/>
            <person name="Nolan M."/>
            <person name="Ohm R."/>
            <person name="Pangilinan J."/>
            <person name="Park H.-J."/>
            <person name="Ramirez L."/>
            <person name="Alfaro M."/>
            <person name="Sun H."/>
            <person name="Tritt A."/>
            <person name="Yoshinaga Y."/>
            <person name="Zwiers L.-H."/>
            <person name="Turgeon B."/>
            <person name="Goodwin S."/>
            <person name="Spatafora J."/>
            <person name="Crous P."/>
            <person name="Grigoriev I."/>
        </authorList>
    </citation>
    <scope>NUCLEOTIDE SEQUENCE</scope>
    <source>
        <strain evidence="3">CBS 207.26</strain>
    </source>
</reference>
<feature type="compositionally biased region" description="Low complexity" evidence="1">
    <location>
        <begin position="376"/>
        <end position="446"/>
    </location>
</feature>
<dbReference type="Gene3D" id="3.40.390.10">
    <property type="entry name" value="Collagenase (Catalytic Domain)"/>
    <property type="match status" value="1"/>
</dbReference>
<dbReference type="OrthoDB" id="5345836at2759"/>